<dbReference type="SMART" id="SM00198">
    <property type="entry name" value="SCP"/>
    <property type="match status" value="2"/>
</dbReference>
<accession>A0A8L8KR57</accession>
<dbReference type="AlphaFoldDB" id="A0A8L8KR57"/>
<feature type="domain" description="SCP" evidence="1">
    <location>
        <begin position="204"/>
        <end position="326"/>
    </location>
</feature>
<dbReference type="SUPFAM" id="SSF55797">
    <property type="entry name" value="PR-1-like"/>
    <property type="match status" value="2"/>
</dbReference>
<dbReference type="Gene3D" id="3.40.33.10">
    <property type="entry name" value="CAP"/>
    <property type="match status" value="3"/>
</dbReference>
<dbReference type="InterPro" id="IPR014044">
    <property type="entry name" value="CAP_dom"/>
</dbReference>
<dbReference type="Proteomes" id="UP000050761">
    <property type="component" value="Unassembled WGS sequence"/>
</dbReference>
<dbReference type="InterPro" id="IPR001283">
    <property type="entry name" value="CRISP-related"/>
</dbReference>
<dbReference type="Pfam" id="PF00188">
    <property type="entry name" value="CAP"/>
    <property type="match status" value="2"/>
</dbReference>
<name>A0A8L8KR57_HELPZ</name>
<evidence type="ECO:0000259" key="1">
    <source>
        <dbReference type="SMART" id="SM00198"/>
    </source>
</evidence>
<keyword evidence="2" id="KW-1185">Reference proteome</keyword>
<feature type="domain" description="SCP" evidence="1">
    <location>
        <begin position="23"/>
        <end position="153"/>
    </location>
</feature>
<evidence type="ECO:0000313" key="3">
    <source>
        <dbReference type="WBParaSite" id="HPBE_0001944401-mRNA-1"/>
    </source>
</evidence>
<dbReference type="InterPro" id="IPR035940">
    <property type="entry name" value="CAP_sf"/>
</dbReference>
<sequence length="358" mass="38882">LTSSTDGLRWKRAVCVNPEMADTIREQILTYHNEARRRVAKGVEPNKSGLLNPAMNMYKLEWDCAMELQAQEAVSTCSSSLGSWSGMAQNLISWTSSAGFSNPASKINSSISGWWGKAQTVGVTDPDNKYTNSSLYNFANVSEVTLKNGYYTNAAMWRTGPACSIASDCTTYANSQCDNGLCVKGEPIPETNNVCSSNEGMTDSVRQKFLELHNGFRSSLARGLEPDALGGFAPKAKKMLKMVYDCSVEASALRHANKCVYQHSASSDRAGLGENIYKTTRLNYDKVKAATQMAWETSYRLGCAIAHCPSFTFGVCQYGPPGNYLNRLIYTIGDPCTSDSGCPGSYTCNAAEGLCNVV</sequence>
<dbReference type="PRINTS" id="PR00837">
    <property type="entry name" value="V5TPXLIKE"/>
</dbReference>
<reference evidence="3" key="1">
    <citation type="submission" date="2019-09" db="UniProtKB">
        <authorList>
            <consortium name="WormBaseParasite"/>
        </authorList>
    </citation>
    <scope>IDENTIFICATION</scope>
</reference>
<protein>
    <submittedName>
        <fullName evidence="3">SCP-like protein</fullName>
    </submittedName>
</protein>
<dbReference type="WBParaSite" id="HPBE_0001944401-mRNA-1">
    <property type="protein sequence ID" value="HPBE_0001944401-mRNA-1"/>
    <property type="gene ID" value="HPBE_0001944401"/>
</dbReference>
<organism evidence="2 3">
    <name type="scientific">Heligmosomoides polygyrus</name>
    <name type="common">Parasitic roundworm</name>
    <dbReference type="NCBI Taxonomy" id="6339"/>
    <lineage>
        <taxon>Eukaryota</taxon>
        <taxon>Metazoa</taxon>
        <taxon>Ecdysozoa</taxon>
        <taxon>Nematoda</taxon>
        <taxon>Chromadorea</taxon>
        <taxon>Rhabditida</taxon>
        <taxon>Rhabditina</taxon>
        <taxon>Rhabditomorpha</taxon>
        <taxon>Strongyloidea</taxon>
        <taxon>Heligmosomidae</taxon>
        <taxon>Heligmosomoides</taxon>
    </lineage>
</organism>
<dbReference type="PANTHER" id="PTHR10334">
    <property type="entry name" value="CYSTEINE-RICH SECRETORY PROTEIN-RELATED"/>
    <property type="match status" value="1"/>
</dbReference>
<proteinExistence type="predicted"/>
<dbReference type="CDD" id="cd05380">
    <property type="entry name" value="CAP_euk"/>
    <property type="match status" value="2"/>
</dbReference>
<evidence type="ECO:0000313" key="2">
    <source>
        <dbReference type="Proteomes" id="UP000050761"/>
    </source>
</evidence>